<proteinExistence type="inferred from homology"/>
<dbReference type="EMBL" id="DWWU01000031">
    <property type="protein sequence ID" value="HJC15627.1"/>
    <property type="molecule type" value="Genomic_DNA"/>
</dbReference>
<keyword evidence="8 9" id="KW-0143">Chaperone</keyword>
<reference evidence="11" key="2">
    <citation type="submission" date="2021-04" db="EMBL/GenBank/DDBJ databases">
        <authorList>
            <person name="Gilroy R."/>
        </authorList>
    </citation>
    <scope>NUCLEOTIDE SEQUENCE</scope>
    <source>
        <strain evidence="11">CHK185-5351</strain>
    </source>
</reference>
<dbReference type="SFLD" id="SFLDF00562">
    <property type="entry name" value="HemN-like__clustered_with_heat"/>
    <property type="match status" value="1"/>
</dbReference>
<dbReference type="InterPro" id="IPR013785">
    <property type="entry name" value="Aldolase_TIM"/>
</dbReference>
<comment type="similarity">
    <text evidence="1">Belongs to the anaerobic coproporphyrinogen-III oxidase family. HemW subfamily.</text>
</comment>
<dbReference type="PANTHER" id="PTHR13932">
    <property type="entry name" value="COPROPORPHYRINIGEN III OXIDASE"/>
    <property type="match status" value="1"/>
</dbReference>
<dbReference type="InterPro" id="IPR058240">
    <property type="entry name" value="rSAM_sf"/>
</dbReference>
<evidence type="ECO:0000313" key="11">
    <source>
        <dbReference type="EMBL" id="HJC15627.1"/>
    </source>
</evidence>
<dbReference type="SFLD" id="SFLDG01065">
    <property type="entry name" value="anaerobic_coproporphyrinogen-I"/>
    <property type="match status" value="1"/>
</dbReference>
<dbReference type="InterPro" id="IPR006638">
    <property type="entry name" value="Elp3/MiaA/NifB-like_rSAM"/>
</dbReference>
<keyword evidence="3 9" id="KW-0349">Heme</keyword>
<evidence type="ECO:0000256" key="7">
    <source>
        <dbReference type="ARBA" id="ARBA00023014"/>
    </source>
</evidence>
<protein>
    <recommendedName>
        <fullName evidence="2 9">Heme chaperone HemW</fullName>
    </recommendedName>
</protein>
<dbReference type="InterPro" id="IPR010723">
    <property type="entry name" value="HemN_C"/>
</dbReference>
<name>A0A9D2SNB6_9FIRM</name>
<evidence type="ECO:0000259" key="10">
    <source>
        <dbReference type="PROSITE" id="PS51918"/>
    </source>
</evidence>
<dbReference type="GO" id="GO:0005737">
    <property type="term" value="C:cytoplasm"/>
    <property type="evidence" value="ECO:0007669"/>
    <property type="project" value="UniProtKB-SubCell"/>
</dbReference>
<dbReference type="PANTHER" id="PTHR13932:SF5">
    <property type="entry name" value="RADICAL S-ADENOSYL METHIONINE DOMAIN-CONTAINING PROTEIN 1, MITOCHONDRIAL"/>
    <property type="match status" value="1"/>
</dbReference>
<dbReference type="InterPro" id="IPR034505">
    <property type="entry name" value="Coproporphyrinogen-III_oxidase"/>
</dbReference>
<dbReference type="InterPro" id="IPR004559">
    <property type="entry name" value="HemW-like"/>
</dbReference>
<dbReference type="SUPFAM" id="SSF102114">
    <property type="entry name" value="Radical SAM enzymes"/>
    <property type="match status" value="1"/>
</dbReference>
<dbReference type="SFLD" id="SFLDF00288">
    <property type="entry name" value="HemN-like__clustered_with_nucl"/>
    <property type="match status" value="1"/>
</dbReference>
<dbReference type="GO" id="GO:0051539">
    <property type="term" value="F:4 iron, 4 sulfur cluster binding"/>
    <property type="evidence" value="ECO:0007669"/>
    <property type="project" value="UniProtKB-UniRule"/>
</dbReference>
<dbReference type="InterPro" id="IPR007197">
    <property type="entry name" value="rSAM"/>
</dbReference>
<dbReference type="Pfam" id="PF04055">
    <property type="entry name" value="Radical_SAM"/>
    <property type="match status" value="1"/>
</dbReference>
<evidence type="ECO:0000256" key="5">
    <source>
        <dbReference type="ARBA" id="ARBA00022723"/>
    </source>
</evidence>
<organism evidence="11 12">
    <name type="scientific">Candidatus Fusicatenibacter intestinigallinarum</name>
    <dbReference type="NCBI Taxonomy" id="2838598"/>
    <lineage>
        <taxon>Bacteria</taxon>
        <taxon>Bacillati</taxon>
        <taxon>Bacillota</taxon>
        <taxon>Clostridia</taxon>
        <taxon>Lachnospirales</taxon>
        <taxon>Lachnospiraceae</taxon>
        <taxon>Fusicatenibacter</taxon>
    </lineage>
</organism>
<dbReference type="Pfam" id="PF06969">
    <property type="entry name" value="HemN_C"/>
    <property type="match status" value="1"/>
</dbReference>
<evidence type="ECO:0000256" key="9">
    <source>
        <dbReference type="RuleBase" id="RU364116"/>
    </source>
</evidence>
<reference evidence="11" key="1">
    <citation type="journal article" date="2021" name="PeerJ">
        <title>Extensive microbial diversity within the chicken gut microbiome revealed by metagenomics and culture.</title>
        <authorList>
            <person name="Gilroy R."/>
            <person name="Ravi A."/>
            <person name="Getino M."/>
            <person name="Pursley I."/>
            <person name="Horton D.L."/>
            <person name="Alikhan N.F."/>
            <person name="Baker D."/>
            <person name="Gharbi K."/>
            <person name="Hall N."/>
            <person name="Watson M."/>
            <person name="Adriaenssens E.M."/>
            <person name="Foster-Nyarko E."/>
            <person name="Jarju S."/>
            <person name="Secka A."/>
            <person name="Antonio M."/>
            <person name="Oren A."/>
            <person name="Chaudhuri R.R."/>
            <person name="La Ragione R."/>
            <person name="Hildebrand F."/>
            <person name="Pallen M.J."/>
        </authorList>
    </citation>
    <scope>NUCLEOTIDE SEQUENCE</scope>
    <source>
        <strain evidence="11">CHK185-5351</strain>
    </source>
</reference>
<dbReference type="GO" id="GO:0006779">
    <property type="term" value="P:porphyrin-containing compound biosynthetic process"/>
    <property type="evidence" value="ECO:0007669"/>
    <property type="project" value="InterPro"/>
</dbReference>
<feature type="domain" description="Radical SAM core" evidence="10">
    <location>
        <begin position="1"/>
        <end position="230"/>
    </location>
</feature>
<keyword evidence="7 9" id="KW-0411">Iron-sulfur</keyword>
<evidence type="ECO:0000256" key="1">
    <source>
        <dbReference type="ARBA" id="ARBA00006100"/>
    </source>
</evidence>
<dbReference type="Gene3D" id="3.20.20.70">
    <property type="entry name" value="Aldolase class I"/>
    <property type="match status" value="1"/>
</dbReference>
<keyword evidence="6 9" id="KW-0408">Iron</keyword>
<gene>
    <name evidence="11" type="primary">hemW</name>
    <name evidence="11" type="ORF">H9705_07360</name>
</gene>
<sequence>MSKPLELYVHIPFCIRKCDYCDFLSFPSTEEQQYRYMDALKKEILGAGAYPDRRVVSVFFGGGTPSVPKAELLAEVLGLLRQTFLFDEDAEITLEANPGTLSEEKLRIYREAGFNRLSLGCQSVHDRELRQLGRIHTFREFVESFSLARGCGFSNINVDLMSGLPGQSLESYEESLRTVAELGPEHLSAYSLIVEPGTPFASRELDLPEEETERKMYERTGEILGEYGYTQYEISNYAKPGRECRHNIGYWKRVDYLGFGPGAASLTENRRFSNTTDVKKYLTDSGRPEKIRENMEILSEQDCMEEFMFLGLRMNEGISEEEFYRQFGKTVDEVYRPVLEKYRKLDLLWRTGGRIGLTAQGISVSNTVMADFLL</sequence>
<keyword evidence="9" id="KW-0963">Cytoplasm</keyword>
<keyword evidence="4 9" id="KW-0949">S-adenosyl-L-methionine</keyword>
<accession>A0A9D2SNB6</accession>
<dbReference type="PROSITE" id="PS51918">
    <property type="entry name" value="RADICAL_SAM"/>
    <property type="match status" value="1"/>
</dbReference>
<keyword evidence="9" id="KW-0004">4Fe-4S</keyword>
<dbReference type="GO" id="GO:0004109">
    <property type="term" value="F:coproporphyrinogen oxidase activity"/>
    <property type="evidence" value="ECO:0007669"/>
    <property type="project" value="InterPro"/>
</dbReference>
<dbReference type="Proteomes" id="UP000823849">
    <property type="component" value="Unassembled WGS sequence"/>
</dbReference>
<comment type="function">
    <text evidence="9">Probably acts as a heme chaperone, transferring heme to an unknown acceptor. Binds one molecule of heme per monomer, possibly covalently. Binds 1 [4Fe-4S] cluster. The cluster is coordinated with 3 cysteines and an exchangeable S-adenosyl-L-methionine.</text>
</comment>
<dbReference type="SMART" id="SM00729">
    <property type="entry name" value="Elp3"/>
    <property type="match status" value="1"/>
</dbReference>
<evidence type="ECO:0000256" key="4">
    <source>
        <dbReference type="ARBA" id="ARBA00022691"/>
    </source>
</evidence>
<comment type="caution">
    <text evidence="11">The sequence shown here is derived from an EMBL/GenBank/DDBJ whole genome shotgun (WGS) entry which is preliminary data.</text>
</comment>
<evidence type="ECO:0000256" key="3">
    <source>
        <dbReference type="ARBA" id="ARBA00022617"/>
    </source>
</evidence>
<evidence type="ECO:0000256" key="2">
    <source>
        <dbReference type="ARBA" id="ARBA00017228"/>
    </source>
</evidence>
<keyword evidence="5 9" id="KW-0479">Metal-binding</keyword>
<dbReference type="GO" id="GO:0046872">
    <property type="term" value="F:metal ion binding"/>
    <property type="evidence" value="ECO:0007669"/>
    <property type="project" value="UniProtKB-UniRule"/>
</dbReference>
<evidence type="ECO:0000256" key="8">
    <source>
        <dbReference type="ARBA" id="ARBA00023186"/>
    </source>
</evidence>
<comment type="subcellular location">
    <subcellularLocation>
        <location evidence="9">Cytoplasm</location>
    </subcellularLocation>
</comment>
<dbReference type="SFLD" id="SFLDG01082">
    <property type="entry name" value="B12-binding_domain_containing"/>
    <property type="match status" value="1"/>
</dbReference>
<evidence type="ECO:0000313" key="12">
    <source>
        <dbReference type="Proteomes" id="UP000823849"/>
    </source>
</evidence>
<dbReference type="SFLD" id="SFLDS00029">
    <property type="entry name" value="Radical_SAM"/>
    <property type="match status" value="1"/>
</dbReference>
<dbReference type="NCBIfam" id="TIGR00539">
    <property type="entry name" value="hemN_rel"/>
    <property type="match status" value="1"/>
</dbReference>
<evidence type="ECO:0000256" key="6">
    <source>
        <dbReference type="ARBA" id="ARBA00023004"/>
    </source>
</evidence>
<dbReference type="AlphaFoldDB" id="A0A9D2SNB6"/>
<dbReference type="CDD" id="cd01335">
    <property type="entry name" value="Radical_SAM"/>
    <property type="match status" value="1"/>
</dbReference>